<dbReference type="GO" id="GO:0006120">
    <property type="term" value="P:mitochondrial electron transport, NADH to ubiquinone"/>
    <property type="evidence" value="ECO:0007669"/>
    <property type="project" value="TreeGrafter"/>
</dbReference>
<protein>
    <recommendedName>
        <fullName evidence="5">NADH:ubiquinone oxidoreductase intermediate-associated protein 30 domain-containing protein</fullName>
    </recommendedName>
</protein>
<proteinExistence type="inferred from homology"/>
<dbReference type="Pfam" id="PF08547">
    <property type="entry name" value="CIA30"/>
    <property type="match status" value="1"/>
</dbReference>
<dbReference type="InterPro" id="IPR008979">
    <property type="entry name" value="Galactose-bd-like_sf"/>
</dbReference>
<evidence type="ECO:0000259" key="5">
    <source>
        <dbReference type="Pfam" id="PF08547"/>
    </source>
</evidence>
<dbReference type="EMBL" id="HBEO01028926">
    <property type="protein sequence ID" value="CAD8500869.1"/>
    <property type="molecule type" value="Transcribed_RNA"/>
</dbReference>
<evidence type="ECO:0000256" key="4">
    <source>
        <dbReference type="ARBA" id="ARBA00023186"/>
    </source>
</evidence>
<feature type="domain" description="NADH:ubiquinone oxidoreductase intermediate-associated protein 30" evidence="5">
    <location>
        <begin position="94"/>
        <end position="265"/>
    </location>
</feature>
<reference evidence="6" key="1">
    <citation type="submission" date="2021-01" db="EMBL/GenBank/DDBJ databases">
        <authorList>
            <person name="Corre E."/>
            <person name="Pelletier E."/>
            <person name="Niang G."/>
            <person name="Scheremetjew M."/>
            <person name="Finn R."/>
            <person name="Kale V."/>
            <person name="Holt S."/>
            <person name="Cochrane G."/>
            <person name="Meng A."/>
            <person name="Brown T."/>
            <person name="Cohen L."/>
        </authorList>
    </citation>
    <scope>NUCLEOTIDE SEQUENCE</scope>
    <source>
        <strain evidence="6">CCMP325</strain>
    </source>
</reference>
<name>A0A7S0HU01_9CRYP</name>
<gene>
    <name evidence="6" type="ORF">HPHI1048_LOCUS19580</name>
</gene>
<evidence type="ECO:0000256" key="3">
    <source>
        <dbReference type="ARBA" id="ARBA00023128"/>
    </source>
</evidence>
<dbReference type="GO" id="GO:0051082">
    <property type="term" value="F:unfolded protein binding"/>
    <property type="evidence" value="ECO:0007669"/>
    <property type="project" value="TreeGrafter"/>
</dbReference>
<accession>A0A7S0HU01</accession>
<comment type="subcellular location">
    <subcellularLocation>
        <location evidence="1">Mitochondrion</location>
    </subcellularLocation>
</comment>
<evidence type="ECO:0000256" key="2">
    <source>
        <dbReference type="ARBA" id="ARBA00007884"/>
    </source>
</evidence>
<dbReference type="PANTHER" id="PTHR13194:SF18">
    <property type="entry name" value="COMPLEX I INTERMEDIATE-ASSOCIATED PROTEIN 30, MITOCHONDRIAL"/>
    <property type="match status" value="1"/>
</dbReference>
<dbReference type="PANTHER" id="PTHR13194">
    <property type="entry name" value="COMPLEX I INTERMEDIATE-ASSOCIATED PROTEIN 30"/>
    <property type="match status" value="1"/>
</dbReference>
<comment type="similarity">
    <text evidence="2">Belongs to the CIA30 family.</text>
</comment>
<evidence type="ECO:0000256" key="1">
    <source>
        <dbReference type="ARBA" id="ARBA00004173"/>
    </source>
</evidence>
<dbReference type="GO" id="GO:0005739">
    <property type="term" value="C:mitochondrion"/>
    <property type="evidence" value="ECO:0007669"/>
    <property type="project" value="UniProtKB-SubCell"/>
</dbReference>
<dbReference type="InterPro" id="IPR039131">
    <property type="entry name" value="NDUFAF1"/>
</dbReference>
<keyword evidence="3" id="KW-0496">Mitochondrion</keyword>
<dbReference type="GO" id="GO:0032981">
    <property type="term" value="P:mitochondrial respiratory chain complex I assembly"/>
    <property type="evidence" value="ECO:0007669"/>
    <property type="project" value="TreeGrafter"/>
</dbReference>
<evidence type="ECO:0000313" key="6">
    <source>
        <dbReference type="EMBL" id="CAD8500869.1"/>
    </source>
</evidence>
<dbReference type="AlphaFoldDB" id="A0A7S0HU01"/>
<dbReference type="InterPro" id="IPR013857">
    <property type="entry name" value="NADH-UbQ_OxRdtase-assoc_prot30"/>
</dbReference>
<keyword evidence="4" id="KW-0143">Chaperone</keyword>
<sequence length="283" mass="31700">MAMPCMRCTNSSSCSSSSLLPSFPSSLLTMRCLSTTPAKLSDGKKSSIFSTVVDELKDETEKGLKRLSRNINQSMWFLDYKPPELLWIDGSEENILDKFWSVSDGDVGGNSKCTLERSEEGHLRFHGNLQLSINHQPEQKPGLLASFFNSPSPKLSKPGFAGFSSKPFVFEEDIDNYNVILLRIKTDGRKYYFNIQTESLPGDSVFRAQVQTTPGKWQTVKLLPHHFRLVSRGVACTSSPRMNWRCIRIVGMAISDGKEGPFDMSLESCSLIYDESVELVDDT</sequence>
<organism evidence="6">
    <name type="scientific">Hanusia phi</name>
    <dbReference type="NCBI Taxonomy" id="3032"/>
    <lineage>
        <taxon>Eukaryota</taxon>
        <taxon>Cryptophyceae</taxon>
        <taxon>Pyrenomonadales</taxon>
        <taxon>Geminigeraceae</taxon>
        <taxon>Hanusia</taxon>
    </lineage>
</organism>
<dbReference type="SUPFAM" id="SSF49785">
    <property type="entry name" value="Galactose-binding domain-like"/>
    <property type="match status" value="1"/>
</dbReference>